<accession>A0A9D3Z3W7</accession>
<dbReference type="Proteomes" id="UP000828390">
    <property type="component" value="Unassembled WGS sequence"/>
</dbReference>
<feature type="compositionally biased region" description="Polar residues" evidence="1">
    <location>
        <begin position="363"/>
        <end position="372"/>
    </location>
</feature>
<comment type="caution">
    <text evidence="2">The sequence shown here is derived from an EMBL/GenBank/DDBJ whole genome shotgun (WGS) entry which is preliminary data.</text>
</comment>
<keyword evidence="3" id="KW-1185">Reference proteome</keyword>
<feature type="region of interest" description="Disordered" evidence="1">
    <location>
        <begin position="1"/>
        <end position="22"/>
    </location>
</feature>
<evidence type="ECO:0008006" key="4">
    <source>
        <dbReference type="Google" id="ProtNLM"/>
    </source>
</evidence>
<name>A0A9D3Z3W7_DREPO</name>
<reference evidence="2" key="1">
    <citation type="journal article" date="2019" name="bioRxiv">
        <title>The Genome of the Zebra Mussel, Dreissena polymorpha: A Resource for Invasive Species Research.</title>
        <authorList>
            <person name="McCartney M.A."/>
            <person name="Auch B."/>
            <person name="Kono T."/>
            <person name="Mallez S."/>
            <person name="Zhang Y."/>
            <person name="Obille A."/>
            <person name="Becker A."/>
            <person name="Abrahante J.E."/>
            <person name="Garbe J."/>
            <person name="Badalamenti J.P."/>
            <person name="Herman A."/>
            <person name="Mangelson H."/>
            <person name="Liachko I."/>
            <person name="Sullivan S."/>
            <person name="Sone E.D."/>
            <person name="Koren S."/>
            <person name="Silverstein K.A.T."/>
            <person name="Beckman K.B."/>
            <person name="Gohl D.M."/>
        </authorList>
    </citation>
    <scope>NUCLEOTIDE SEQUENCE</scope>
    <source>
        <strain evidence="2">Duluth1</strain>
        <tissue evidence="2">Whole animal</tissue>
    </source>
</reference>
<dbReference type="PANTHER" id="PTHR45823">
    <property type="entry name" value="T-SNARE COILED-COIL HOMOLOGY DOMAIN-CONTAINING PROTEIN"/>
    <property type="match status" value="1"/>
</dbReference>
<feature type="compositionally biased region" description="Basic residues" evidence="1">
    <location>
        <begin position="337"/>
        <end position="349"/>
    </location>
</feature>
<proteinExistence type="predicted"/>
<evidence type="ECO:0000313" key="3">
    <source>
        <dbReference type="Proteomes" id="UP000828390"/>
    </source>
</evidence>
<dbReference type="EMBL" id="JAIWYP010000014">
    <property type="protein sequence ID" value="KAH3712643.1"/>
    <property type="molecule type" value="Genomic_DNA"/>
</dbReference>
<feature type="compositionally biased region" description="Polar residues" evidence="1">
    <location>
        <begin position="415"/>
        <end position="439"/>
    </location>
</feature>
<feature type="region of interest" description="Disordered" evidence="1">
    <location>
        <begin position="59"/>
        <end position="87"/>
    </location>
</feature>
<dbReference type="AlphaFoldDB" id="A0A9D3Z3W7"/>
<sequence length="439" mass="50848">MASSPDPDISFDIQRTHGSAHEESLLRENDINECRPIFRRECRGDQPIITGIVHESTPYTGSVETRDASNNNRHAAQQNAPYTRDTPVTYQNDRRFGHGDNVPHAYMSSPHHMHVKPDTYEGSGPFESYVSHFEDCAELSGWDMRTKVLMLSSSLRGTARTYYMSLPEQERRDYRILSSRLNNRFGTAGKHQYMWLTKFEERRRVKDESISSLAHDIRQLAQKAYSEFDHRSQEQLALHQLYKLIPNDMKCRCIDRNCNNIFEAVAVIERYESILGTSTTNIRACNVDTSVESALKQITDRLSNLESRNSPQSVPKKCYGCNSTEHFWKSCPQNMNHTRRQSPRFRHPSGRPQPQSRPQNNHMNMSYNTNRSHYGGPYPHVHQHGRQQNAQPPQEYVNERLLHANRSRNEDRQDSNVPSTNTIDTHTYTRNATPNDQEN</sequence>
<protein>
    <recommendedName>
        <fullName evidence="4">CCHC-type domain-containing protein</fullName>
    </recommendedName>
</protein>
<organism evidence="2 3">
    <name type="scientific">Dreissena polymorpha</name>
    <name type="common">Zebra mussel</name>
    <name type="synonym">Mytilus polymorpha</name>
    <dbReference type="NCBI Taxonomy" id="45954"/>
    <lineage>
        <taxon>Eukaryota</taxon>
        <taxon>Metazoa</taxon>
        <taxon>Spiralia</taxon>
        <taxon>Lophotrochozoa</taxon>
        <taxon>Mollusca</taxon>
        <taxon>Bivalvia</taxon>
        <taxon>Autobranchia</taxon>
        <taxon>Heteroconchia</taxon>
        <taxon>Euheterodonta</taxon>
        <taxon>Imparidentia</taxon>
        <taxon>Neoheterodontei</taxon>
        <taxon>Myida</taxon>
        <taxon>Dreissenoidea</taxon>
        <taxon>Dreissenidae</taxon>
        <taxon>Dreissena</taxon>
    </lineage>
</organism>
<dbReference type="PANTHER" id="PTHR45823:SF1">
    <property type="entry name" value="T-SNARE COILED-COIL HOMOLOGY DOMAIN-CONTAINING PROTEIN"/>
    <property type="match status" value="1"/>
</dbReference>
<feature type="region of interest" description="Disordered" evidence="1">
    <location>
        <begin position="406"/>
        <end position="439"/>
    </location>
</feature>
<feature type="compositionally biased region" description="Low complexity" evidence="1">
    <location>
        <begin position="350"/>
        <end position="362"/>
    </location>
</feature>
<reference evidence="2" key="2">
    <citation type="submission" date="2020-11" db="EMBL/GenBank/DDBJ databases">
        <authorList>
            <person name="McCartney M.A."/>
            <person name="Auch B."/>
            <person name="Kono T."/>
            <person name="Mallez S."/>
            <person name="Becker A."/>
            <person name="Gohl D.M."/>
            <person name="Silverstein K.A.T."/>
            <person name="Koren S."/>
            <person name="Bechman K.B."/>
            <person name="Herman A."/>
            <person name="Abrahante J.E."/>
            <person name="Garbe J."/>
        </authorList>
    </citation>
    <scope>NUCLEOTIDE SEQUENCE</scope>
    <source>
        <strain evidence="2">Duluth1</strain>
        <tissue evidence="2">Whole animal</tissue>
    </source>
</reference>
<gene>
    <name evidence="2" type="ORF">DPMN_072395</name>
</gene>
<evidence type="ECO:0000256" key="1">
    <source>
        <dbReference type="SAM" id="MobiDB-lite"/>
    </source>
</evidence>
<feature type="region of interest" description="Disordered" evidence="1">
    <location>
        <begin position="333"/>
        <end position="392"/>
    </location>
</feature>
<evidence type="ECO:0000313" key="2">
    <source>
        <dbReference type="EMBL" id="KAH3712643.1"/>
    </source>
</evidence>